<proteinExistence type="predicted"/>
<sequence length="47" mass="5332">ISGILLHVEYYIDEVTLVSLMWIHGLLVDMMKHNMSDGKGKPVYDAV</sequence>
<evidence type="ECO:0000313" key="1">
    <source>
        <dbReference type="EMBL" id="CAG8755675.1"/>
    </source>
</evidence>
<dbReference type="Proteomes" id="UP000789920">
    <property type="component" value="Unassembled WGS sequence"/>
</dbReference>
<gene>
    <name evidence="1" type="ORF">RPERSI_LOCUS14652</name>
</gene>
<organism evidence="1 2">
    <name type="scientific">Racocetra persica</name>
    <dbReference type="NCBI Taxonomy" id="160502"/>
    <lineage>
        <taxon>Eukaryota</taxon>
        <taxon>Fungi</taxon>
        <taxon>Fungi incertae sedis</taxon>
        <taxon>Mucoromycota</taxon>
        <taxon>Glomeromycotina</taxon>
        <taxon>Glomeromycetes</taxon>
        <taxon>Diversisporales</taxon>
        <taxon>Gigasporaceae</taxon>
        <taxon>Racocetra</taxon>
    </lineage>
</organism>
<keyword evidence="2" id="KW-1185">Reference proteome</keyword>
<dbReference type="EMBL" id="CAJVQC010034118">
    <property type="protein sequence ID" value="CAG8755675.1"/>
    <property type="molecule type" value="Genomic_DNA"/>
</dbReference>
<reference evidence="1" key="1">
    <citation type="submission" date="2021-06" db="EMBL/GenBank/DDBJ databases">
        <authorList>
            <person name="Kallberg Y."/>
            <person name="Tangrot J."/>
            <person name="Rosling A."/>
        </authorList>
    </citation>
    <scope>NUCLEOTIDE SEQUENCE</scope>
    <source>
        <strain evidence="1">MA461A</strain>
    </source>
</reference>
<accession>A0ACA9QRD4</accession>
<protein>
    <submittedName>
        <fullName evidence="1">25506_t:CDS:1</fullName>
    </submittedName>
</protein>
<evidence type="ECO:0000313" key="2">
    <source>
        <dbReference type="Proteomes" id="UP000789920"/>
    </source>
</evidence>
<comment type="caution">
    <text evidence="1">The sequence shown here is derived from an EMBL/GenBank/DDBJ whole genome shotgun (WGS) entry which is preliminary data.</text>
</comment>
<feature type="non-terminal residue" evidence="1">
    <location>
        <position position="1"/>
    </location>
</feature>
<name>A0ACA9QRD4_9GLOM</name>